<gene>
    <name evidence="2" type="ORF">SODALDRAFT_319890</name>
</gene>
<evidence type="ECO:0000256" key="1">
    <source>
        <dbReference type="SAM" id="MobiDB-lite"/>
    </source>
</evidence>
<feature type="compositionally biased region" description="Polar residues" evidence="1">
    <location>
        <begin position="761"/>
        <end position="772"/>
    </location>
</feature>
<dbReference type="GeneID" id="39577962"/>
<feature type="region of interest" description="Disordered" evidence="1">
    <location>
        <begin position="135"/>
        <end position="192"/>
    </location>
</feature>
<dbReference type="AlphaFoldDB" id="A0A3N2Q9I2"/>
<feature type="region of interest" description="Disordered" evidence="1">
    <location>
        <begin position="52"/>
        <end position="71"/>
    </location>
</feature>
<feature type="region of interest" description="Disordered" evidence="1">
    <location>
        <begin position="855"/>
        <end position="890"/>
    </location>
</feature>
<feature type="region of interest" description="Disordered" evidence="1">
    <location>
        <begin position="422"/>
        <end position="441"/>
    </location>
</feature>
<feature type="compositionally biased region" description="Low complexity" evidence="1">
    <location>
        <begin position="785"/>
        <end position="794"/>
    </location>
</feature>
<keyword evidence="3" id="KW-1185">Reference proteome</keyword>
<feature type="compositionally biased region" description="Basic and acidic residues" evidence="1">
    <location>
        <begin position="743"/>
        <end position="756"/>
    </location>
</feature>
<organism evidence="2 3">
    <name type="scientific">Sodiomyces alkalinus (strain CBS 110278 / VKM F-3762 / F11)</name>
    <name type="common">Alkaliphilic filamentous fungus</name>
    <dbReference type="NCBI Taxonomy" id="1314773"/>
    <lineage>
        <taxon>Eukaryota</taxon>
        <taxon>Fungi</taxon>
        <taxon>Dikarya</taxon>
        <taxon>Ascomycota</taxon>
        <taxon>Pezizomycotina</taxon>
        <taxon>Sordariomycetes</taxon>
        <taxon>Hypocreomycetidae</taxon>
        <taxon>Glomerellales</taxon>
        <taxon>Plectosphaerellaceae</taxon>
        <taxon>Sodiomyces</taxon>
    </lineage>
</organism>
<reference evidence="2 3" key="1">
    <citation type="journal article" date="2018" name="Mol. Ecol.">
        <title>The obligate alkalophilic soda-lake fungus Sodiomyces alkalinus has shifted to a protein diet.</title>
        <authorList>
            <person name="Grum-Grzhimaylo A.A."/>
            <person name="Falkoski D.L."/>
            <person name="van den Heuvel J."/>
            <person name="Valero-Jimenez C.A."/>
            <person name="Min B."/>
            <person name="Choi I.G."/>
            <person name="Lipzen A."/>
            <person name="Daum C.G."/>
            <person name="Aanen D.K."/>
            <person name="Tsang A."/>
            <person name="Henrissat B."/>
            <person name="Bilanenko E.N."/>
            <person name="de Vries R.P."/>
            <person name="van Kan J.A.L."/>
            <person name="Grigoriev I.V."/>
            <person name="Debets A.J.M."/>
        </authorList>
    </citation>
    <scope>NUCLEOTIDE SEQUENCE [LARGE SCALE GENOMIC DNA]</scope>
    <source>
        <strain evidence="2 3">F11</strain>
    </source>
</reference>
<proteinExistence type="predicted"/>
<name>A0A3N2Q9I2_SODAK</name>
<protein>
    <submittedName>
        <fullName evidence="2">Uncharacterized protein</fullName>
    </submittedName>
</protein>
<feature type="compositionally biased region" description="Polar residues" evidence="1">
    <location>
        <begin position="429"/>
        <end position="440"/>
    </location>
</feature>
<dbReference type="RefSeq" id="XP_028471229.1">
    <property type="nucleotide sequence ID" value="XM_028609484.1"/>
</dbReference>
<sequence length="890" mass="96897">MARKSYTPEELLALRGLTSEWPLEHRLINRVEKDPAVAHVLRVRPMASLSNGIDRGISEHNASTESEEPIRQQLDGQDVEWKLQGRNSVDAQSPNPLTAPHEMKAQMNEGFKRFYKAVVSPNNIRVTAGGRIVPNTLANSSPTGKGKDKAVGESSVHMPVQGHPNYSASSNGGVAGNRRDSLFSPSLIPRSPRRMSAAPFPMPGYPFSAASAVPGPVNVPLNSDANNIGGNGCDKNAPGPSFEQPPAPKPAGINVSGHYMGHAFIPGMPGMPMSVQMPMPMGMHMPMPMMPSHPSMIGYPGSPMGTLSPHMGTFSPLYGPMPFSGHLPHPMPMSIPGLVHPCSNLMGGPHGPLNTPSAPPASSIRMSDVTKKHIENMRLQLKWVEDQLQFNKHQVDEREMKQQAEVIRQQIQELDANLKSQLDDEARQSRTGSKSASANPSFRELAVQAPFDCNRGDDSACATTSAFVLHNPSTIPEPAKKRSALPITAALAPPFKPRGQYGQGLLHSTSVESFKYTNSSKMNEEERLVREQRLLAAGMQYPPIPPEFEAMSARLTGATQRMPENEVDASADTQLSSQENLQEPLAQLNDGLGRPYLEGKLRPGVDARNAKDQDYVYHRPLTDEEIRARHLYWGNAPRSVQKGLPKYDGRNFYPASPVKEMKSPNTDSNHTCLPAGHLDDYGYKSQTTVPGPNPDPFAQETMKGLLALHLRKSKRQTQSDNVNGSQSRRKEMIRIRPTTSLISKEETSDSDAHDVAEESPAGQSPRRSTQPSDSDESHEIVFNGRRSMQRSSRSGLWQTMGKINAGSVNALPGAMSSTTAHGLMRQYAGSAAASLTPAMATVAASTVSLRTSPVKFQSQEETTGAALFGDKRENKSPLGRRGIRRMVQRG</sequence>
<evidence type="ECO:0000313" key="2">
    <source>
        <dbReference type="EMBL" id="ROT43423.1"/>
    </source>
</evidence>
<accession>A0A3N2Q9I2</accession>
<dbReference type="STRING" id="1314773.A0A3N2Q9I2"/>
<evidence type="ECO:0000313" key="3">
    <source>
        <dbReference type="Proteomes" id="UP000272025"/>
    </source>
</evidence>
<feature type="region of interest" description="Disordered" evidence="1">
    <location>
        <begin position="659"/>
        <end position="796"/>
    </location>
</feature>
<dbReference type="Proteomes" id="UP000272025">
    <property type="component" value="Unassembled WGS sequence"/>
</dbReference>
<dbReference type="OrthoDB" id="5401902at2759"/>
<feature type="compositionally biased region" description="Basic residues" evidence="1">
    <location>
        <begin position="881"/>
        <end position="890"/>
    </location>
</feature>
<dbReference type="EMBL" id="ML119051">
    <property type="protein sequence ID" value="ROT43423.1"/>
    <property type="molecule type" value="Genomic_DNA"/>
</dbReference>
<feature type="compositionally biased region" description="Polar residues" evidence="1">
    <location>
        <begin position="716"/>
        <end position="726"/>
    </location>
</feature>